<dbReference type="InterPro" id="IPR004291">
    <property type="entry name" value="Transposase_IS66_central"/>
</dbReference>
<dbReference type="Proteomes" id="UP000239089">
    <property type="component" value="Unassembled WGS sequence"/>
</dbReference>
<accession>A0A2S6NBG1</accession>
<reference evidence="2 3" key="1">
    <citation type="journal article" date="2018" name="Arch. Microbiol.">
        <title>New insights into the metabolic potential of the phototrophic purple bacterium Rhodopila globiformis DSM 161(T) from its draft genome sequence and evidence for a vanadium-dependent nitrogenase.</title>
        <authorList>
            <person name="Imhoff J.F."/>
            <person name="Rahn T."/>
            <person name="Kunzel S."/>
            <person name="Neulinger S.C."/>
        </authorList>
    </citation>
    <scope>NUCLEOTIDE SEQUENCE [LARGE SCALE GENOMIC DNA]</scope>
    <source>
        <strain evidence="2 3">DSM 16996</strain>
    </source>
</reference>
<dbReference type="RefSeq" id="WP_104507305.1">
    <property type="nucleotide sequence ID" value="NZ_NHSJ01000048.1"/>
</dbReference>
<sequence length="94" mass="10613">MRPLFGRACSIGRRRPTLADATLKTYQAKLNASLDAMMALEPTRDAGIKLQRVIKKIRRHIFVFVTNQDIPPTNNGSERALRPCAVFRKITNGF</sequence>
<evidence type="ECO:0000313" key="3">
    <source>
        <dbReference type="Proteomes" id="UP000239089"/>
    </source>
</evidence>
<dbReference type="OrthoDB" id="9816539at2"/>
<evidence type="ECO:0000313" key="2">
    <source>
        <dbReference type="EMBL" id="PPQ31931.1"/>
    </source>
</evidence>
<protein>
    <recommendedName>
        <fullName evidence="1">Transposase IS66 central domain-containing protein</fullName>
    </recommendedName>
</protein>
<feature type="domain" description="Transposase IS66 central" evidence="1">
    <location>
        <begin position="24"/>
        <end position="92"/>
    </location>
</feature>
<organism evidence="2 3">
    <name type="scientific">Rhodoblastus sphagnicola</name>
    <dbReference type="NCBI Taxonomy" id="333368"/>
    <lineage>
        <taxon>Bacteria</taxon>
        <taxon>Pseudomonadati</taxon>
        <taxon>Pseudomonadota</taxon>
        <taxon>Alphaproteobacteria</taxon>
        <taxon>Hyphomicrobiales</taxon>
        <taxon>Rhodoblastaceae</taxon>
        <taxon>Rhodoblastus</taxon>
    </lineage>
</organism>
<comment type="caution">
    <text evidence="2">The sequence shown here is derived from an EMBL/GenBank/DDBJ whole genome shotgun (WGS) entry which is preliminary data.</text>
</comment>
<gene>
    <name evidence="2" type="ORF">CCR94_07765</name>
</gene>
<keyword evidence="3" id="KW-1185">Reference proteome</keyword>
<dbReference type="AlphaFoldDB" id="A0A2S6NBG1"/>
<dbReference type="EMBL" id="NHSJ01000048">
    <property type="protein sequence ID" value="PPQ31931.1"/>
    <property type="molecule type" value="Genomic_DNA"/>
</dbReference>
<proteinExistence type="predicted"/>
<name>A0A2S6NBG1_9HYPH</name>
<dbReference type="Pfam" id="PF03050">
    <property type="entry name" value="DDE_Tnp_IS66"/>
    <property type="match status" value="1"/>
</dbReference>
<evidence type="ECO:0000259" key="1">
    <source>
        <dbReference type="Pfam" id="PF03050"/>
    </source>
</evidence>